<organism evidence="3">
    <name type="scientific">Thrips palmi</name>
    <name type="common">Melon thrips</name>
    <dbReference type="NCBI Taxonomy" id="161013"/>
    <lineage>
        <taxon>Eukaryota</taxon>
        <taxon>Metazoa</taxon>
        <taxon>Ecdysozoa</taxon>
        <taxon>Arthropoda</taxon>
        <taxon>Hexapoda</taxon>
        <taxon>Insecta</taxon>
        <taxon>Pterygota</taxon>
        <taxon>Neoptera</taxon>
        <taxon>Paraneoptera</taxon>
        <taxon>Thysanoptera</taxon>
        <taxon>Terebrantia</taxon>
        <taxon>Thripoidea</taxon>
        <taxon>Thripidae</taxon>
        <taxon>Thrips</taxon>
    </lineage>
</organism>
<reference evidence="3" key="1">
    <citation type="submission" date="2025-08" db="UniProtKB">
        <authorList>
            <consortium name="RefSeq"/>
        </authorList>
    </citation>
    <scope>IDENTIFICATION</scope>
    <source>
        <tissue evidence="3">Total insect</tissue>
    </source>
</reference>
<dbReference type="AlphaFoldDB" id="A0A6P9A7L7"/>
<accession>A0A6P9A7L7</accession>
<dbReference type="RefSeq" id="XP_034253304.1">
    <property type="nucleotide sequence ID" value="XM_034397413.1"/>
</dbReference>
<dbReference type="Proteomes" id="UP000515158">
    <property type="component" value="Unplaced"/>
</dbReference>
<dbReference type="InParanoid" id="A0A6P9A7L7"/>
<keyword evidence="2" id="KW-1185">Reference proteome</keyword>
<gene>
    <name evidence="3" type="primary">LOC117652468</name>
</gene>
<keyword evidence="1" id="KW-0175">Coiled coil</keyword>
<sequence>MDTSVTRQDRTSNMAAKILFALAAALCAFAAVSAGPARLFEDAELEQNKLDLQNLEGNKLFWINATEILEKIEESLERVQEKIELVSEEVQNAVDSIVEGIENAAASAAEQWAKDVAKWVAQANQTNTDVQACLDEQQQPLAEVQAALKADSRKCIAVRLDKLGKALDKVKAAGPAALAVLEEAKITIDQCNSLGDIVSTGFCLLGDMPAVQAKAATVVLKATASATVAAAQAAAIIPMASLCTTTATTKHAAEVSAIVDATVACIKDKIAA</sequence>
<feature type="coiled-coil region" evidence="1">
    <location>
        <begin position="69"/>
        <end position="96"/>
    </location>
</feature>
<dbReference type="GeneID" id="117652468"/>
<evidence type="ECO:0000313" key="3">
    <source>
        <dbReference type="RefSeq" id="XP_034253304.1"/>
    </source>
</evidence>
<evidence type="ECO:0000313" key="2">
    <source>
        <dbReference type="Proteomes" id="UP000515158"/>
    </source>
</evidence>
<name>A0A6P9A7L7_THRPL</name>
<evidence type="ECO:0000256" key="1">
    <source>
        <dbReference type="SAM" id="Coils"/>
    </source>
</evidence>
<protein>
    <submittedName>
        <fullName evidence="3">Uncharacterized protein LOC117652468</fullName>
    </submittedName>
</protein>
<dbReference type="OrthoDB" id="8230750at2759"/>
<proteinExistence type="predicted"/>
<dbReference type="KEGG" id="tpal:117652468"/>